<organism evidence="11 12">
    <name type="scientific">Saponaria officinalis</name>
    <name type="common">Common soapwort</name>
    <name type="synonym">Lychnis saponaria</name>
    <dbReference type="NCBI Taxonomy" id="3572"/>
    <lineage>
        <taxon>Eukaryota</taxon>
        <taxon>Viridiplantae</taxon>
        <taxon>Streptophyta</taxon>
        <taxon>Embryophyta</taxon>
        <taxon>Tracheophyta</taxon>
        <taxon>Spermatophyta</taxon>
        <taxon>Magnoliopsida</taxon>
        <taxon>eudicotyledons</taxon>
        <taxon>Gunneridae</taxon>
        <taxon>Pentapetalae</taxon>
        <taxon>Caryophyllales</taxon>
        <taxon>Caryophyllaceae</taxon>
        <taxon>Caryophylleae</taxon>
        <taxon>Saponaria</taxon>
    </lineage>
</organism>
<feature type="signal peptide" evidence="9">
    <location>
        <begin position="1"/>
        <end position="29"/>
    </location>
</feature>
<comment type="subcellular location">
    <subcellularLocation>
        <location evidence="1">Cell envelope</location>
    </subcellularLocation>
    <subcellularLocation>
        <location evidence="2">Membrane</location>
    </subcellularLocation>
</comment>
<gene>
    <name evidence="11" type="ORF">RND81_14G052300</name>
</gene>
<feature type="chain" id="PRO_5043362711" description="Leucine-rich repeat-containing N-terminal plant-type domain-containing protein" evidence="9">
    <location>
        <begin position="30"/>
        <end position="386"/>
    </location>
</feature>
<dbReference type="SUPFAM" id="SSF52058">
    <property type="entry name" value="L domain-like"/>
    <property type="match status" value="2"/>
</dbReference>
<evidence type="ECO:0000256" key="1">
    <source>
        <dbReference type="ARBA" id="ARBA00004196"/>
    </source>
</evidence>
<dbReference type="FunFam" id="3.80.10.10:FF:000400">
    <property type="entry name" value="Nuclear pore complex protein NUP107"/>
    <property type="match status" value="1"/>
</dbReference>
<dbReference type="Gene3D" id="3.80.10.10">
    <property type="entry name" value="Ribonuclease Inhibitor"/>
    <property type="match status" value="2"/>
</dbReference>
<protein>
    <recommendedName>
        <fullName evidence="10">Leucine-rich repeat-containing N-terminal plant-type domain-containing protein</fullName>
    </recommendedName>
</protein>
<evidence type="ECO:0000256" key="7">
    <source>
        <dbReference type="ARBA" id="ARBA00023180"/>
    </source>
</evidence>
<evidence type="ECO:0000256" key="3">
    <source>
        <dbReference type="ARBA" id="ARBA00022614"/>
    </source>
</evidence>
<sequence length="386" mass="42193">MQSTKPNCSPLLLTFTCLNFLSYIHTSFSIDLCNPSDKNTLLQISSHFNNTSPFTTWLPNTDCCATWFGVECDTRGRVTFLQVGEADDVVGEIPSVIGNLPFLQFLELVELPHLSGGIPQTITKLTNLKHLIFLANNLSGPIPNFISQLKELIDIDLSQNSFSGPIPSSLGQRTKLQFVNFGSNQLSGPIPASLGRIKTLVQLYLYINNLTGPLPSSLGSLPNLDELNISQNKLIGSIPPNFGSFKNPDLQLDLSFNSITGPLPTNLGRVNITAINLSNNRFTGDASFMFGNQKTVLTSINLSNNQFKFDFSNTGLPPGLKNLDISHNMIYGSLPKNIGQLPLQTIDVSFNQLCGQIPTGRRLKRFSANKFSNNKCLCGLPLPACN</sequence>
<name>A0AAW1GSU1_SAPOF</name>
<evidence type="ECO:0000313" key="12">
    <source>
        <dbReference type="Proteomes" id="UP001443914"/>
    </source>
</evidence>
<dbReference type="AlphaFoldDB" id="A0AAW1GSU1"/>
<dbReference type="PANTHER" id="PTHR48059:SF37">
    <property type="entry name" value="LEUCINE-RICH REPEAT PROTEIN FLOR 1-LIKE"/>
    <property type="match status" value="1"/>
</dbReference>
<dbReference type="Proteomes" id="UP001443914">
    <property type="component" value="Unassembled WGS sequence"/>
</dbReference>
<dbReference type="PANTHER" id="PTHR48059">
    <property type="entry name" value="POLYGALACTURONASE INHIBITOR 1"/>
    <property type="match status" value="1"/>
</dbReference>
<evidence type="ECO:0000256" key="4">
    <source>
        <dbReference type="ARBA" id="ARBA00022729"/>
    </source>
</evidence>
<keyword evidence="12" id="KW-1185">Reference proteome</keyword>
<dbReference type="FunFam" id="3.80.10.10:FF:000041">
    <property type="entry name" value="LRR receptor-like serine/threonine-protein kinase ERECTA"/>
    <property type="match status" value="1"/>
</dbReference>
<accession>A0AAW1GSU1</accession>
<comment type="caution">
    <text evidence="11">The sequence shown here is derived from an EMBL/GenBank/DDBJ whole genome shotgun (WGS) entry which is preliminary data.</text>
</comment>
<dbReference type="InterPro" id="IPR051848">
    <property type="entry name" value="PGIP"/>
</dbReference>
<evidence type="ECO:0000259" key="10">
    <source>
        <dbReference type="Pfam" id="PF08263"/>
    </source>
</evidence>
<evidence type="ECO:0000313" key="11">
    <source>
        <dbReference type="EMBL" id="KAK9664567.1"/>
    </source>
</evidence>
<dbReference type="GO" id="GO:0016020">
    <property type="term" value="C:membrane"/>
    <property type="evidence" value="ECO:0007669"/>
    <property type="project" value="UniProtKB-SubCell"/>
</dbReference>
<keyword evidence="3" id="KW-0433">Leucine-rich repeat</keyword>
<reference evidence="11" key="1">
    <citation type="submission" date="2024-03" db="EMBL/GenBank/DDBJ databases">
        <title>WGS assembly of Saponaria officinalis var. Norfolk2.</title>
        <authorList>
            <person name="Jenkins J."/>
            <person name="Shu S."/>
            <person name="Grimwood J."/>
            <person name="Barry K."/>
            <person name="Goodstein D."/>
            <person name="Schmutz J."/>
            <person name="Leebens-Mack J."/>
            <person name="Osbourn A."/>
        </authorList>
    </citation>
    <scope>NUCLEOTIDE SEQUENCE [LARGE SCALE GENOMIC DNA]</scope>
    <source>
        <strain evidence="11">JIC</strain>
    </source>
</reference>
<evidence type="ECO:0000256" key="5">
    <source>
        <dbReference type="ARBA" id="ARBA00022737"/>
    </source>
</evidence>
<keyword evidence="5" id="KW-0677">Repeat</keyword>
<evidence type="ECO:0000256" key="9">
    <source>
        <dbReference type="SAM" id="SignalP"/>
    </source>
</evidence>
<dbReference type="Pfam" id="PF00560">
    <property type="entry name" value="LRR_1"/>
    <property type="match status" value="6"/>
</dbReference>
<keyword evidence="4 9" id="KW-0732">Signal</keyword>
<dbReference type="EMBL" id="JBDFQZ010000014">
    <property type="protein sequence ID" value="KAK9664567.1"/>
    <property type="molecule type" value="Genomic_DNA"/>
</dbReference>
<dbReference type="InterPro" id="IPR032675">
    <property type="entry name" value="LRR_dom_sf"/>
</dbReference>
<proteinExistence type="inferred from homology"/>
<dbReference type="InterPro" id="IPR001611">
    <property type="entry name" value="Leu-rich_rpt"/>
</dbReference>
<keyword evidence="6" id="KW-0472">Membrane</keyword>
<comment type="similarity">
    <text evidence="8">Belongs to the polygalacturonase-inhibiting protein family.</text>
</comment>
<evidence type="ECO:0000256" key="2">
    <source>
        <dbReference type="ARBA" id="ARBA00004370"/>
    </source>
</evidence>
<dbReference type="InterPro" id="IPR013210">
    <property type="entry name" value="LRR_N_plant-typ"/>
</dbReference>
<evidence type="ECO:0000256" key="6">
    <source>
        <dbReference type="ARBA" id="ARBA00023136"/>
    </source>
</evidence>
<keyword evidence="7" id="KW-0325">Glycoprotein</keyword>
<evidence type="ECO:0000256" key="8">
    <source>
        <dbReference type="ARBA" id="ARBA00038043"/>
    </source>
</evidence>
<feature type="domain" description="Leucine-rich repeat-containing N-terminal plant-type" evidence="10">
    <location>
        <begin position="35"/>
        <end position="73"/>
    </location>
</feature>
<dbReference type="Pfam" id="PF08263">
    <property type="entry name" value="LRRNT_2"/>
    <property type="match status" value="1"/>
</dbReference>